<evidence type="ECO:0000313" key="3">
    <source>
        <dbReference type="Proteomes" id="UP000500826"/>
    </source>
</evidence>
<dbReference type="Gene3D" id="3.30.450.40">
    <property type="match status" value="1"/>
</dbReference>
<keyword evidence="3" id="KW-1185">Reference proteome</keyword>
<dbReference type="Pfam" id="PF01590">
    <property type="entry name" value="GAF"/>
    <property type="match status" value="1"/>
</dbReference>
<name>A0ABX6PA48_9BURK</name>
<protein>
    <submittedName>
        <fullName evidence="2">GAF domain-containing protein</fullName>
    </submittedName>
</protein>
<dbReference type="SUPFAM" id="SSF55781">
    <property type="entry name" value="GAF domain-like"/>
    <property type="match status" value="1"/>
</dbReference>
<accession>A0ABX6PA48</accession>
<reference evidence="2 3" key="1">
    <citation type="submission" date="2020-05" db="EMBL/GenBank/DDBJ databases">
        <title>Ramlibacter rhizophilus sp. nov., isolated from rhizosphere soil of national flower Mugunghwa from South Korea.</title>
        <authorList>
            <person name="Zheng-Fei Y."/>
            <person name="Huan T."/>
        </authorList>
    </citation>
    <scope>NUCLEOTIDE SEQUENCE [LARGE SCALE GENOMIC DNA]</scope>
    <source>
        <strain evidence="2 3">H242</strain>
    </source>
</reference>
<evidence type="ECO:0000313" key="2">
    <source>
        <dbReference type="EMBL" id="QJW85816.1"/>
    </source>
</evidence>
<sequence length="188" mass="20793">MGFSAVARVTEDRWVCCSVRDEIAFGLKPGGELKVETTLCNEIRGSGERVVIEHVAEDPDFRDHHTPALYGFQSYISVPIVRDGAVWGTLCAIDPRPALLKTDAVLGMFELFSQLIAFHLDAGSGCAPANRPCSTRGRPRSCASSSWRCWGTTCARRCRRWGWALRCWRNRPNARPACCRSCARASSA</sequence>
<dbReference type="InterPro" id="IPR029016">
    <property type="entry name" value="GAF-like_dom_sf"/>
</dbReference>
<dbReference type="Proteomes" id="UP000500826">
    <property type="component" value="Chromosome"/>
</dbReference>
<feature type="domain" description="GAF" evidence="1">
    <location>
        <begin position="25"/>
        <end position="119"/>
    </location>
</feature>
<gene>
    <name evidence="2" type="ORF">HK414_13915</name>
</gene>
<evidence type="ECO:0000259" key="1">
    <source>
        <dbReference type="Pfam" id="PF01590"/>
    </source>
</evidence>
<proteinExistence type="predicted"/>
<organism evidence="2 3">
    <name type="scientific">Ramlibacter terrae</name>
    <dbReference type="NCBI Taxonomy" id="2732511"/>
    <lineage>
        <taxon>Bacteria</taxon>
        <taxon>Pseudomonadati</taxon>
        <taxon>Pseudomonadota</taxon>
        <taxon>Betaproteobacteria</taxon>
        <taxon>Burkholderiales</taxon>
        <taxon>Comamonadaceae</taxon>
        <taxon>Ramlibacter</taxon>
    </lineage>
</organism>
<dbReference type="InterPro" id="IPR003018">
    <property type="entry name" value="GAF"/>
</dbReference>
<dbReference type="EMBL" id="CP053418">
    <property type="protein sequence ID" value="QJW85816.1"/>
    <property type="molecule type" value="Genomic_DNA"/>
</dbReference>